<name>A0A9P7KC62_9AGAR</name>
<organism evidence="1 2">
    <name type="scientific">Asterophora parasitica</name>
    <dbReference type="NCBI Taxonomy" id="117018"/>
    <lineage>
        <taxon>Eukaryota</taxon>
        <taxon>Fungi</taxon>
        <taxon>Dikarya</taxon>
        <taxon>Basidiomycota</taxon>
        <taxon>Agaricomycotina</taxon>
        <taxon>Agaricomycetes</taxon>
        <taxon>Agaricomycetidae</taxon>
        <taxon>Agaricales</taxon>
        <taxon>Tricholomatineae</taxon>
        <taxon>Lyophyllaceae</taxon>
        <taxon>Asterophora</taxon>
    </lineage>
</organism>
<evidence type="ECO:0000313" key="2">
    <source>
        <dbReference type="Proteomes" id="UP000775547"/>
    </source>
</evidence>
<keyword evidence="2" id="KW-1185">Reference proteome</keyword>
<proteinExistence type="predicted"/>
<evidence type="ECO:0000313" key="1">
    <source>
        <dbReference type="EMBL" id="KAG5645268.1"/>
    </source>
</evidence>
<protein>
    <submittedName>
        <fullName evidence="1">Uncharacterized protein</fullName>
    </submittedName>
</protein>
<gene>
    <name evidence="1" type="ORF">DXG03_006570</name>
</gene>
<dbReference type="AlphaFoldDB" id="A0A9P7KC62"/>
<dbReference type="OrthoDB" id="3047053at2759"/>
<accession>A0A9P7KC62</accession>
<reference evidence="1" key="2">
    <citation type="submission" date="2021-10" db="EMBL/GenBank/DDBJ databases">
        <title>Phylogenomics reveals ancestral predisposition of the termite-cultivated fungus Termitomyces towards a domesticated lifestyle.</title>
        <authorList>
            <person name="Auxier B."/>
            <person name="Grum-Grzhimaylo A."/>
            <person name="Cardenas M.E."/>
            <person name="Lodge J.D."/>
            <person name="Laessoe T."/>
            <person name="Pedersen O."/>
            <person name="Smith M.E."/>
            <person name="Kuyper T.W."/>
            <person name="Franco-Molano E.A."/>
            <person name="Baroni T.J."/>
            <person name="Aanen D.K."/>
        </authorList>
    </citation>
    <scope>NUCLEOTIDE SEQUENCE</scope>
    <source>
        <strain evidence="1">AP01</strain>
        <tissue evidence="1">Mycelium</tissue>
    </source>
</reference>
<sequence>MPKLAFAKFSRQGPCAPRKLTRSTLAPAMTVLARMLLTTKSVAIFLALISPVLAGVQTVFKSQAGSGYGYNNLTEVMHLSSIASDEFTALSNPLFPNHQVPLKKSHFCDPTVK</sequence>
<comment type="caution">
    <text evidence="1">The sequence shown here is derived from an EMBL/GenBank/DDBJ whole genome shotgun (WGS) entry which is preliminary data.</text>
</comment>
<reference evidence="1" key="1">
    <citation type="submission" date="2020-07" db="EMBL/GenBank/DDBJ databases">
        <authorList>
            <person name="Nieuwenhuis M."/>
            <person name="Van De Peppel L.J.J."/>
        </authorList>
    </citation>
    <scope>NUCLEOTIDE SEQUENCE</scope>
    <source>
        <strain evidence="1">AP01</strain>
        <tissue evidence="1">Mycelium</tissue>
    </source>
</reference>
<dbReference type="Proteomes" id="UP000775547">
    <property type="component" value="Unassembled WGS sequence"/>
</dbReference>
<dbReference type="EMBL" id="JABCKV010000044">
    <property type="protein sequence ID" value="KAG5645268.1"/>
    <property type="molecule type" value="Genomic_DNA"/>
</dbReference>